<accession>A0AAV4C0X2</accession>
<gene>
    <name evidence="1" type="ORF">PoB_005151100</name>
</gene>
<evidence type="ECO:0000313" key="1">
    <source>
        <dbReference type="EMBL" id="GFO25006.1"/>
    </source>
</evidence>
<organism evidence="1 2">
    <name type="scientific">Plakobranchus ocellatus</name>
    <dbReference type="NCBI Taxonomy" id="259542"/>
    <lineage>
        <taxon>Eukaryota</taxon>
        <taxon>Metazoa</taxon>
        <taxon>Spiralia</taxon>
        <taxon>Lophotrochozoa</taxon>
        <taxon>Mollusca</taxon>
        <taxon>Gastropoda</taxon>
        <taxon>Heterobranchia</taxon>
        <taxon>Euthyneura</taxon>
        <taxon>Panpulmonata</taxon>
        <taxon>Sacoglossa</taxon>
        <taxon>Placobranchoidea</taxon>
        <taxon>Plakobranchidae</taxon>
        <taxon>Plakobranchus</taxon>
    </lineage>
</organism>
<dbReference type="Proteomes" id="UP000735302">
    <property type="component" value="Unassembled WGS sequence"/>
</dbReference>
<comment type="caution">
    <text evidence="1">The sequence shown here is derived from an EMBL/GenBank/DDBJ whole genome shotgun (WGS) entry which is preliminary data.</text>
</comment>
<sequence>MTDDRSRKWPDTPANEILWRGHRVAMSTAAKIMRKILRGVISGFQALRLARAPVAGLELATESSQQFSRRVLCPLSHQGAQQSTCMIHRLTRRPRAEICKHRSIV</sequence>
<evidence type="ECO:0000313" key="2">
    <source>
        <dbReference type="Proteomes" id="UP000735302"/>
    </source>
</evidence>
<reference evidence="1 2" key="1">
    <citation type="journal article" date="2021" name="Elife">
        <title>Chloroplast acquisition without the gene transfer in kleptoplastic sea slugs, Plakobranchus ocellatus.</title>
        <authorList>
            <person name="Maeda T."/>
            <person name="Takahashi S."/>
            <person name="Yoshida T."/>
            <person name="Shimamura S."/>
            <person name="Takaki Y."/>
            <person name="Nagai Y."/>
            <person name="Toyoda A."/>
            <person name="Suzuki Y."/>
            <person name="Arimoto A."/>
            <person name="Ishii H."/>
            <person name="Satoh N."/>
            <person name="Nishiyama T."/>
            <person name="Hasebe M."/>
            <person name="Maruyama T."/>
            <person name="Minagawa J."/>
            <person name="Obokata J."/>
            <person name="Shigenobu S."/>
        </authorList>
    </citation>
    <scope>NUCLEOTIDE SEQUENCE [LARGE SCALE GENOMIC DNA]</scope>
</reference>
<dbReference type="EMBL" id="BLXT01005682">
    <property type="protein sequence ID" value="GFO25006.1"/>
    <property type="molecule type" value="Genomic_DNA"/>
</dbReference>
<dbReference type="AlphaFoldDB" id="A0AAV4C0X2"/>
<protein>
    <submittedName>
        <fullName evidence="1">Uncharacterized protein</fullName>
    </submittedName>
</protein>
<name>A0AAV4C0X2_9GAST</name>
<proteinExistence type="predicted"/>
<keyword evidence="2" id="KW-1185">Reference proteome</keyword>